<evidence type="ECO:0000256" key="2">
    <source>
        <dbReference type="ARBA" id="ARBA00010059"/>
    </source>
</evidence>
<evidence type="ECO:0000256" key="6">
    <source>
        <dbReference type="SAM" id="MobiDB-lite"/>
    </source>
</evidence>
<comment type="similarity">
    <text evidence="2">Belongs to the TFIIA subunit 1 family.</text>
</comment>
<dbReference type="AlphaFoldDB" id="A0A9P3HB25"/>
<keyword evidence="8" id="KW-1185">Reference proteome</keyword>
<dbReference type="EMBL" id="BQFW01000007">
    <property type="protein sequence ID" value="GJJ73250.1"/>
    <property type="molecule type" value="Genomic_DNA"/>
</dbReference>
<evidence type="ECO:0000256" key="1">
    <source>
        <dbReference type="ARBA" id="ARBA00004123"/>
    </source>
</evidence>
<evidence type="ECO:0000313" key="7">
    <source>
        <dbReference type="EMBL" id="GJJ73250.1"/>
    </source>
</evidence>
<reference evidence="7" key="2">
    <citation type="journal article" date="2022" name="Microbiol. Resour. Announc.">
        <title>Whole-Genome Sequence of Entomortierella parvispora E1425, a Mucoromycotan Fungus Associated with Burkholderiaceae-Related Endosymbiotic Bacteria.</title>
        <authorList>
            <person name="Herlambang A."/>
            <person name="Guo Y."/>
            <person name="Takashima Y."/>
            <person name="Narisawa K."/>
            <person name="Ohta H."/>
            <person name="Nishizawa T."/>
        </authorList>
    </citation>
    <scope>NUCLEOTIDE SEQUENCE</scope>
    <source>
        <strain evidence="7">E1425</strain>
    </source>
</reference>
<dbReference type="FunFam" id="1.10.287.100:FF:000001">
    <property type="entry name" value="Transcription initiation factor IIA subunit"/>
    <property type="match status" value="1"/>
</dbReference>
<evidence type="ECO:0000256" key="4">
    <source>
        <dbReference type="ARBA" id="ARBA00023242"/>
    </source>
</evidence>
<dbReference type="PANTHER" id="PTHR12694">
    <property type="entry name" value="TRANSCRIPTION INITIATION FACTOR IIA SUBUNIT 1"/>
    <property type="match status" value="1"/>
</dbReference>
<dbReference type="Proteomes" id="UP000827284">
    <property type="component" value="Unassembled WGS sequence"/>
</dbReference>
<dbReference type="GO" id="GO:0005672">
    <property type="term" value="C:transcription factor TFIIA complex"/>
    <property type="evidence" value="ECO:0007669"/>
    <property type="project" value="InterPro"/>
</dbReference>
<proteinExistence type="inferred from homology"/>
<dbReference type="Gene3D" id="1.10.287.100">
    <property type="match status" value="1"/>
</dbReference>
<dbReference type="InterPro" id="IPR009088">
    <property type="entry name" value="TFIIA_b-brl"/>
</dbReference>
<keyword evidence="4" id="KW-0539">Nucleus</keyword>
<keyword evidence="3" id="KW-0804">Transcription</keyword>
<dbReference type="SUPFAM" id="SSF50784">
    <property type="entry name" value="Transcription factor IIA (TFIIA), beta-barrel domain"/>
    <property type="match status" value="1"/>
</dbReference>
<dbReference type="OrthoDB" id="6275927at2759"/>
<evidence type="ECO:0000256" key="3">
    <source>
        <dbReference type="ARBA" id="ARBA00023163"/>
    </source>
</evidence>
<comment type="caution">
    <text evidence="7">The sequence shown here is derived from an EMBL/GenBank/DDBJ whole genome shotgun (WGS) entry which is preliminary data.</text>
</comment>
<sequence length="341" mass="36654">MANSTVTAVYRFVIDDVITNVRRDFEDMGVDETIMHELQRSWEAKIAQSRVTPFQAPEATGSVETYPFEEPSTYEQAAPTGASAPSLPSVALPGPSGPARARPAAQVAVPGLPQSYVPAHVSQPYTAPLPPVNFNYRNETTPAANLANVASASLPGDSGNAGRPPAHAPPRNNSNNRNIALPGGGRNGQTDQDDNIPQTDGATESSLEFMTTAEMDAYVEKRFREAQGDEGEVTFTLTLSDRAARKARREGGAGLEMLGMTIGQVDGEDDDEGGAGDDADLGSDLDDSDGEIDEESDNIVLCQYDKVSRTKNKWKCVLKDGIMLINGRDYLFHKATGDFEW</sequence>
<feature type="region of interest" description="Disordered" evidence="6">
    <location>
        <begin position="150"/>
        <end position="208"/>
    </location>
</feature>
<dbReference type="CDD" id="cd07976">
    <property type="entry name" value="TFIIA_alpha_beta_like"/>
    <property type="match status" value="2"/>
</dbReference>
<gene>
    <name evidence="7" type="ORF">EMPS_05608</name>
</gene>
<accession>A0A9P3HB25</accession>
<feature type="compositionally biased region" description="Low complexity" evidence="6">
    <location>
        <begin position="93"/>
        <end position="105"/>
    </location>
</feature>
<dbReference type="GO" id="GO:0006367">
    <property type="term" value="P:transcription initiation at RNA polymerase II promoter"/>
    <property type="evidence" value="ECO:0007669"/>
    <property type="project" value="InterPro"/>
</dbReference>
<feature type="region of interest" description="Disordered" evidence="6">
    <location>
        <begin position="70"/>
        <end position="105"/>
    </location>
</feature>
<dbReference type="SMART" id="SM01371">
    <property type="entry name" value="TFIIA"/>
    <property type="match status" value="1"/>
</dbReference>
<dbReference type="Gene3D" id="2.30.18.10">
    <property type="entry name" value="Transcription factor IIA (TFIIA), beta-barrel domain"/>
    <property type="match status" value="1"/>
</dbReference>
<feature type="region of interest" description="Disordered" evidence="6">
    <location>
        <begin position="264"/>
        <end position="292"/>
    </location>
</feature>
<evidence type="ECO:0000313" key="8">
    <source>
        <dbReference type="Proteomes" id="UP000827284"/>
    </source>
</evidence>
<dbReference type="PANTHER" id="PTHR12694:SF8">
    <property type="entry name" value="TRANSCRIPTION INITIATION FACTOR IIA SUBUNIT 1"/>
    <property type="match status" value="1"/>
</dbReference>
<protein>
    <recommendedName>
        <fullName evidence="5">Transcription initiation factor IIA large subunit</fullName>
    </recommendedName>
</protein>
<dbReference type="Pfam" id="PF03153">
    <property type="entry name" value="TFIIA"/>
    <property type="match status" value="2"/>
</dbReference>
<feature type="compositionally biased region" description="Polar residues" evidence="6">
    <location>
        <begin position="195"/>
        <end position="208"/>
    </location>
</feature>
<dbReference type="InterPro" id="IPR004855">
    <property type="entry name" value="TFIIA_asu/bsu"/>
</dbReference>
<reference evidence="7" key="1">
    <citation type="submission" date="2021-11" db="EMBL/GenBank/DDBJ databases">
        <authorList>
            <person name="Herlambang A."/>
            <person name="Guo Y."/>
            <person name="Takashima Y."/>
            <person name="Nishizawa T."/>
        </authorList>
    </citation>
    <scope>NUCLEOTIDE SEQUENCE</scope>
    <source>
        <strain evidence="7">E1425</strain>
    </source>
</reference>
<comment type="subcellular location">
    <subcellularLocation>
        <location evidence="1">Nucleus</location>
    </subcellularLocation>
</comment>
<feature type="compositionally biased region" description="Acidic residues" evidence="6">
    <location>
        <begin position="266"/>
        <end position="292"/>
    </location>
</feature>
<name>A0A9P3HB25_9FUNG</name>
<evidence type="ECO:0000256" key="5">
    <source>
        <dbReference type="ARBA" id="ARBA00074154"/>
    </source>
</evidence>
<dbReference type="SUPFAM" id="SSF47396">
    <property type="entry name" value="Transcription factor IIA (TFIIA), alpha-helical domain"/>
    <property type="match status" value="1"/>
</dbReference>
<organism evidence="7 8">
    <name type="scientific">Entomortierella parvispora</name>
    <dbReference type="NCBI Taxonomy" id="205924"/>
    <lineage>
        <taxon>Eukaryota</taxon>
        <taxon>Fungi</taxon>
        <taxon>Fungi incertae sedis</taxon>
        <taxon>Mucoromycota</taxon>
        <taxon>Mortierellomycotina</taxon>
        <taxon>Mortierellomycetes</taxon>
        <taxon>Mortierellales</taxon>
        <taxon>Mortierellaceae</taxon>
        <taxon>Entomortierella</taxon>
    </lineage>
</organism>